<dbReference type="RefSeq" id="WP_042694385.1">
    <property type="nucleotide sequence ID" value="NZ_CABMAB010000035.1"/>
</dbReference>
<gene>
    <name evidence="1" type="ORF">MBORA_03140</name>
</gene>
<comment type="caution">
    <text evidence="1">The sequence shown here is derived from an EMBL/GenBank/DDBJ whole genome shotgun (WGS) entry which is preliminary data.</text>
</comment>
<accession>A0A166BTX0</accession>
<dbReference type="Proteomes" id="UP000077428">
    <property type="component" value="Unassembled WGS sequence"/>
</dbReference>
<protein>
    <submittedName>
        <fullName evidence="1">Uncharacterized protein</fullName>
    </submittedName>
</protein>
<dbReference type="STRING" id="66851.MBORA_03140"/>
<dbReference type="AlphaFoldDB" id="A0A166BTX0"/>
<dbReference type="PATRIC" id="fig|66851.6.peg.367"/>
<proteinExistence type="predicted"/>
<name>A0A166BTX0_METOA</name>
<evidence type="ECO:0000313" key="2">
    <source>
        <dbReference type="Proteomes" id="UP000077428"/>
    </source>
</evidence>
<sequence>MISTNEALEISKKIEFSNIDIKKTIEKSSDAGYLGEKHFYCTVMGEGGFTHSVPEILGNRYGTIELGNMYYDVLSKALDNEGIYISLAYCNSSLEIPEEICSEIYEYDDYESTEDYSCLLNYALITSVCPKIFRIYEEEGIAGHSRTEDIGIVTKIIDKKYKTYFAVRSTDLCTSNLRVFLLNNKHEKEHPLSFENPINRMLIEMMMDVIVFNE</sequence>
<dbReference type="EMBL" id="LWMU01000044">
    <property type="protein sequence ID" value="KZX13811.1"/>
    <property type="molecule type" value="Genomic_DNA"/>
</dbReference>
<organism evidence="1 2">
    <name type="scientific">Methanobrevibacter oralis</name>
    <dbReference type="NCBI Taxonomy" id="66851"/>
    <lineage>
        <taxon>Archaea</taxon>
        <taxon>Methanobacteriati</taxon>
        <taxon>Methanobacteriota</taxon>
        <taxon>Methanomada group</taxon>
        <taxon>Methanobacteria</taxon>
        <taxon>Methanobacteriales</taxon>
        <taxon>Methanobacteriaceae</taxon>
        <taxon>Methanobrevibacter</taxon>
    </lineage>
</organism>
<dbReference type="OrthoDB" id="77868at2157"/>
<evidence type="ECO:0000313" key="1">
    <source>
        <dbReference type="EMBL" id="KZX13811.1"/>
    </source>
</evidence>
<reference evidence="2" key="1">
    <citation type="journal article" date="2016" name="Genome Announc.">
        <title>Draft Genome Sequences of Methanobrevibacter curvatus DSM11111, Methanobrevibacter cuticularis DSM11139, Methanobrevibacter filiformis DSM11501, and Methanobrevibacter oralis DSM7256.</title>
        <authorList>
            <person name="Poehlein A."/>
            <person name="Seedorf H."/>
        </authorList>
    </citation>
    <scope>NUCLEOTIDE SEQUENCE [LARGE SCALE GENOMIC DNA]</scope>
    <source>
        <strain evidence="2">DSM 7256 / JCM 30027 / ZR</strain>
    </source>
</reference>
<keyword evidence="2" id="KW-1185">Reference proteome</keyword>